<keyword evidence="2" id="KW-1185">Reference proteome</keyword>
<organism evidence="1 2">
    <name type="scientific">Choristoneura fumiferana</name>
    <name type="common">Spruce budworm moth</name>
    <name type="synonym">Archips fumiferana</name>
    <dbReference type="NCBI Taxonomy" id="7141"/>
    <lineage>
        <taxon>Eukaryota</taxon>
        <taxon>Metazoa</taxon>
        <taxon>Ecdysozoa</taxon>
        <taxon>Arthropoda</taxon>
        <taxon>Hexapoda</taxon>
        <taxon>Insecta</taxon>
        <taxon>Pterygota</taxon>
        <taxon>Neoptera</taxon>
        <taxon>Endopterygota</taxon>
        <taxon>Lepidoptera</taxon>
        <taxon>Glossata</taxon>
        <taxon>Ditrysia</taxon>
        <taxon>Tortricoidea</taxon>
        <taxon>Tortricidae</taxon>
        <taxon>Tortricinae</taxon>
        <taxon>Choristoneura</taxon>
    </lineage>
</organism>
<reference evidence="1 2" key="1">
    <citation type="journal article" date="2022" name="Genome Biol. Evol.">
        <title>The Spruce Budworm Genome: Reconstructing the Evolutionary History of Antifreeze Proteins.</title>
        <authorList>
            <person name="Beliveau C."/>
            <person name="Gagne P."/>
            <person name="Picq S."/>
            <person name="Vernygora O."/>
            <person name="Keeling C.I."/>
            <person name="Pinkney K."/>
            <person name="Doucet D."/>
            <person name="Wen F."/>
            <person name="Johnston J.S."/>
            <person name="Maaroufi H."/>
            <person name="Boyle B."/>
            <person name="Laroche J."/>
            <person name="Dewar K."/>
            <person name="Juretic N."/>
            <person name="Blackburn G."/>
            <person name="Nisole A."/>
            <person name="Brunet B."/>
            <person name="Brandao M."/>
            <person name="Lumley L."/>
            <person name="Duan J."/>
            <person name="Quan G."/>
            <person name="Lucarotti C.J."/>
            <person name="Roe A.D."/>
            <person name="Sperling F.A.H."/>
            <person name="Levesque R.C."/>
            <person name="Cusson M."/>
        </authorList>
    </citation>
    <scope>NUCLEOTIDE SEQUENCE [LARGE SCALE GENOMIC DNA]</scope>
    <source>
        <strain evidence="1">Glfc:IPQL:Cfum</strain>
    </source>
</reference>
<evidence type="ECO:0000313" key="2">
    <source>
        <dbReference type="Proteomes" id="UP001064048"/>
    </source>
</evidence>
<proteinExistence type="predicted"/>
<gene>
    <name evidence="1" type="ORF">MSG28_013690</name>
</gene>
<protein>
    <submittedName>
        <fullName evidence="1">Uncharacterized protein</fullName>
    </submittedName>
</protein>
<dbReference type="EMBL" id="CM046124">
    <property type="protein sequence ID" value="KAI8432730.1"/>
    <property type="molecule type" value="Genomic_DNA"/>
</dbReference>
<comment type="caution">
    <text evidence="1">The sequence shown here is derived from an EMBL/GenBank/DDBJ whole genome shotgun (WGS) entry which is preliminary data.</text>
</comment>
<name>A0ACC0K8Z6_CHOFU</name>
<evidence type="ECO:0000313" key="1">
    <source>
        <dbReference type="EMBL" id="KAI8432730.1"/>
    </source>
</evidence>
<accession>A0ACC0K8Z6</accession>
<dbReference type="Proteomes" id="UP001064048">
    <property type="component" value="Chromosome 24"/>
</dbReference>
<sequence>MDSATKSAELKQSEEELRKQAKRIIRKKQGDQKRPTHLFMHEKCLTEIPKPKNETHVIYAYYHNNYLSKIENLEGLHNLTHLHLQWNNITKIQGLENMHKLKKLYLSNNKISVVENLENMKYLEELHIEKQNVNSSDSLCFDPRTVIAIGASLRILNVSENKLTDVAWAKPLRRLEVLIAKKNKLEDFTDVADDLCTLVSLVDINFLGNPMAKKHRYKETLIARCAQLRVLDTIVLHSMSKTFLRSFDKAVRLRQMHEKNKISMTRQGADEFFELNMLPGPRAQSAAAISEFSNQKPRDLYLGESLPETSTLEPLQFYRDYVSKNIPVILRGGCSTWPATKKWNANYFKEKIPDKKVTVAVTPNGLADGITVNEKGIEHFVMPYEMEMTMAEFLDCLENKR</sequence>